<dbReference type="Pfam" id="PF14664">
    <property type="entry name" value="RICTOR_N"/>
    <property type="match status" value="1"/>
</dbReference>
<proteinExistence type="predicted"/>
<feature type="domain" description="Rapamycin-insensitive companion of mTOR N-terminal" evidence="1">
    <location>
        <begin position="2"/>
        <end position="46"/>
    </location>
</feature>
<reference evidence="2" key="2">
    <citation type="submission" date="2020-11" db="EMBL/GenBank/DDBJ databases">
        <authorList>
            <person name="McCartney M.A."/>
            <person name="Auch B."/>
            <person name="Kono T."/>
            <person name="Mallez S."/>
            <person name="Becker A."/>
            <person name="Gohl D.M."/>
            <person name="Silverstein K.A.T."/>
            <person name="Koren S."/>
            <person name="Bechman K.B."/>
            <person name="Herman A."/>
            <person name="Abrahante J.E."/>
            <person name="Garbe J."/>
        </authorList>
    </citation>
    <scope>NUCLEOTIDE SEQUENCE</scope>
    <source>
        <strain evidence="2">Duluth1</strain>
        <tissue evidence="2">Whole animal</tissue>
    </source>
</reference>
<organism evidence="2 3">
    <name type="scientific">Dreissena polymorpha</name>
    <name type="common">Zebra mussel</name>
    <name type="synonym">Mytilus polymorpha</name>
    <dbReference type="NCBI Taxonomy" id="45954"/>
    <lineage>
        <taxon>Eukaryota</taxon>
        <taxon>Metazoa</taxon>
        <taxon>Spiralia</taxon>
        <taxon>Lophotrochozoa</taxon>
        <taxon>Mollusca</taxon>
        <taxon>Bivalvia</taxon>
        <taxon>Autobranchia</taxon>
        <taxon>Heteroconchia</taxon>
        <taxon>Euheterodonta</taxon>
        <taxon>Imparidentia</taxon>
        <taxon>Neoheterodontei</taxon>
        <taxon>Myida</taxon>
        <taxon>Dreissenoidea</taxon>
        <taxon>Dreissenidae</taxon>
        <taxon>Dreissena</taxon>
    </lineage>
</organism>
<dbReference type="EMBL" id="JAIWYP010000012">
    <property type="protein sequence ID" value="KAH3731202.1"/>
    <property type="molecule type" value="Genomic_DNA"/>
</dbReference>
<dbReference type="AlphaFoldDB" id="A0A9D4HS62"/>
<comment type="caution">
    <text evidence="2">The sequence shown here is derived from an EMBL/GenBank/DDBJ whole genome shotgun (WGS) entry which is preliminary data.</text>
</comment>
<reference evidence="2" key="1">
    <citation type="journal article" date="2019" name="bioRxiv">
        <title>The Genome of the Zebra Mussel, Dreissena polymorpha: A Resource for Invasive Species Research.</title>
        <authorList>
            <person name="McCartney M.A."/>
            <person name="Auch B."/>
            <person name="Kono T."/>
            <person name="Mallez S."/>
            <person name="Zhang Y."/>
            <person name="Obille A."/>
            <person name="Becker A."/>
            <person name="Abrahante J.E."/>
            <person name="Garbe J."/>
            <person name="Badalamenti J.P."/>
            <person name="Herman A."/>
            <person name="Mangelson H."/>
            <person name="Liachko I."/>
            <person name="Sullivan S."/>
            <person name="Sone E.D."/>
            <person name="Koren S."/>
            <person name="Silverstein K.A.T."/>
            <person name="Beckman K.B."/>
            <person name="Gohl D.M."/>
        </authorList>
    </citation>
    <scope>NUCLEOTIDE SEQUENCE</scope>
    <source>
        <strain evidence="2">Duluth1</strain>
        <tissue evidence="2">Whole animal</tissue>
    </source>
</reference>
<dbReference type="InterPro" id="IPR028267">
    <property type="entry name" value="Pianissimo_N"/>
</dbReference>
<accession>A0A9D4HS62</accession>
<evidence type="ECO:0000313" key="3">
    <source>
        <dbReference type="Proteomes" id="UP000828390"/>
    </source>
</evidence>
<evidence type="ECO:0000259" key="1">
    <source>
        <dbReference type="Pfam" id="PF14664"/>
    </source>
</evidence>
<protein>
    <recommendedName>
        <fullName evidence="1">Rapamycin-insensitive companion of mTOR N-terminal domain-containing protein</fullName>
    </recommendedName>
</protein>
<gene>
    <name evidence="2" type="ORF">DPMN_057210</name>
</gene>
<sequence length="51" mass="5927">MLLRKILDSPNYPRINESLVATILHLVNYPATRHYIHCNTDLEVCVYATLK</sequence>
<dbReference type="Proteomes" id="UP000828390">
    <property type="component" value="Unassembled WGS sequence"/>
</dbReference>
<keyword evidence="3" id="KW-1185">Reference proteome</keyword>
<evidence type="ECO:0000313" key="2">
    <source>
        <dbReference type="EMBL" id="KAH3731202.1"/>
    </source>
</evidence>
<name>A0A9D4HS62_DREPO</name>